<evidence type="ECO:0000313" key="11">
    <source>
        <dbReference type="Proteomes" id="UP001649381"/>
    </source>
</evidence>
<proteinExistence type="predicted"/>
<feature type="transmembrane region" description="Helical" evidence="7">
    <location>
        <begin position="52"/>
        <end position="71"/>
    </location>
</feature>
<keyword evidence="5 7" id="KW-1133">Transmembrane helix</keyword>
<dbReference type="SUPFAM" id="SSF52540">
    <property type="entry name" value="P-loop containing nucleoside triphosphate hydrolases"/>
    <property type="match status" value="1"/>
</dbReference>
<evidence type="ECO:0000256" key="3">
    <source>
        <dbReference type="ARBA" id="ARBA00022741"/>
    </source>
</evidence>
<dbReference type="PANTHER" id="PTHR43394">
    <property type="entry name" value="ATP-DEPENDENT PERMEASE MDL1, MITOCHONDRIAL"/>
    <property type="match status" value="1"/>
</dbReference>
<keyword evidence="3" id="KW-0547">Nucleotide-binding</keyword>
<comment type="caution">
    <text evidence="10">The sequence shown here is derived from an EMBL/GenBank/DDBJ whole genome shotgun (WGS) entry which is preliminary data.</text>
</comment>
<name>A0ABS9H5E7_9BACL</name>
<comment type="subcellular location">
    <subcellularLocation>
        <location evidence="1">Cell membrane</location>
        <topology evidence="1">Multi-pass membrane protein</topology>
    </subcellularLocation>
</comment>
<dbReference type="SUPFAM" id="SSF90123">
    <property type="entry name" value="ABC transporter transmembrane region"/>
    <property type="match status" value="1"/>
</dbReference>
<evidence type="ECO:0000313" key="10">
    <source>
        <dbReference type="EMBL" id="MCF6139042.1"/>
    </source>
</evidence>
<keyword evidence="11" id="KW-1185">Reference proteome</keyword>
<dbReference type="Gene3D" id="1.20.1560.10">
    <property type="entry name" value="ABC transporter type 1, transmembrane domain"/>
    <property type="match status" value="1"/>
</dbReference>
<accession>A0ABS9H5E7</accession>
<dbReference type="InterPro" id="IPR011527">
    <property type="entry name" value="ABC1_TM_dom"/>
</dbReference>
<dbReference type="PROSITE" id="PS00211">
    <property type="entry name" value="ABC_TRANSPORTER_1"/>
    <property type="match status" value="1"/>
</dbReference>
<dbReference type="PROSITE" id="PS50893">
    <property type="entry name" value="ABC_TRANSPORTER_2"/>
    <property type="match status" value="1"/>
</dbReference>
<dbReference type="Pfam" id="PF00005">
    <property type="entry name" value="ABC_tran"/>
    <property type="match status" value="1"/>
</dbReference>
<sequence length="571" mass="63743">MRKVFSYLPTYKISVSVALSLMILELIVELFQPLIMAKIIDEGIVTKDMDVVLIWGGVLLGVSLIAFAAGITNSYFAAHASQGVGHDLRRDLFQKVQAFSSKHFQTFSTPGLVTRLTNDVTQVQGVLFMLMRIAMRAPLFIIGGIVMSFVVHPGLATILLLSVPIMLLFLFFILKKGMVLFRKVQERLDRINTVIRENLAGIRLIKGFNRGAYEEKRFKGVNRTLMDENKKALWVMEVAMPVVMLGMNVVIILILWFGAMQLDMNTVQAGELVAVINYATKIMFTFTVFTFLIMNYSRGSASAKRIEGVLEETTGPLHAPGEDLKPAFNGGIRFENVTYQLINQQTVLRNISFTIHPGETVGILGETGSGKTTLLNLIPRLLEHTEGKILIDETNINDVNIEYLRSRMSIVPQEAHLFSGRIVDNIRWGKEDATENEVVQAAKDAQIHDFIESLPEGYETLLGQKGVSLSGGQKQRLSIARALVRDPDILILDDSTSALDAHTEKRLLTMLKEKACTVILVAQKISSVRNADQILIIDDGEFIGIGNHHDLLRSNPYYQSVYESQMEEDVI</sequence>
<evidence type="ECO:0000256" key="2">
    <source>
        <dbReference type="ARBA" id="ARBA00022692"/>
    </source>
</evidence>
<reference evidence="10 11" key="1">
    <citation type="submission" date="2022-01" db="EMBL/GenBank/DDBJ databases">
        <title>Alkalihalobacillus sp. EGI L200015, a novel bacterium isolated from a salt lake sediment.</title>
        <authorList>
            <person name="Gao L."/>
            <person name="Fang B.-Z."/>
            <person name="Li W.-J."/>
        </authorList>
    </citation>
    <scope>NUCLEOTIDE SEQUENCE [LARGE SCALE GENOMIC DNA]</scope>
    <source>
        <strain evidence="10 11">KCTC 12718</strain>
    </source>
</reference>
<gene>
    <name evidence="10" type="ORF">L2716_14980</name>
</gene>
<keyword evidence="2 7" id="KW-0812">Transmembrane</keyword>
<feature type="transmembrane region" description="Helical" evidence="7">
    <location>
        <begin position="12"/>
        <end position="32"/>
    </location>
</feature>
<dbReference type="EMBL" id="JAKIJS010000001">
    <property type="protein sequence ID" value="MCF6139042.1"/>
    <property type="molecule type" value="Genomic_DNA"/>
</dbReference>
<feature type="transmembrane region" description="Helical" evidence="7">
    <location>
        <begin position="232"/>
        <end position="258"/>
    </location>
</feature>
<dbReference type="InterPro" id="IPR003439">
    <property type="entry name" value="ABC_transporter-like_ATP-bd"/>
</dbReference>
<dbReference type="Proteomes" id="UP001649381">
    <property type="component" value="Unassembled WGS sequence"/>
</dbReference>
<dbReference type="Pfam" id="PF00664">
    <property type="entry name" value="ABC_membrane"/>
    <property type="match status" value="1"/>
</dbReference>
<dbReference type="InterPro" id="IPR003593">
    <property type="entry name" value="AAA+_ATPase"/>
</dbReference>
<dbReference type="InterPro" id="IPR039421">
    <property type="entry name" value="Type_1_exporter"/>
</dbReference>
<evidence type="ECO:0000256" key="1">
    <source>
        <dbReference type="ARBA" id="ARBA00004651"/>
    </source>
</evidence>
<evidence type="ECO:0000259" key="8">
    <source>
        <dbReference type="PROSITE" id="PS50893"/>
    </source>
</evidence>
<evidence type="ECO:0000256" key="7">
    <source>
        <dbReference type="SAM" id="Phobius"/>
    </source>
</evidence>
<evidence type="ECO:0000259" key="9">
    <source>
        <dbReference type="PROSITE" id="PS50929"/>
    </source>
</evidence>
<feature type="domain" description="ABC transporter" evidence="8">
    <location>
        <begin position="332"/>
        <end position="564"/>
    </location>
</feature>
<dbReference type="PROSITE" id="PS50929">
    <property type="entry name" value="ABC_TM1F"/>
    <property type="match status" value="1"/>
</dbReference>
<dbReference type="CDD" id="cd18548">
    <property type="entry name" value="ABC_6TM_Tm287_like"/>
    <property type="match status" value="1"/>
</dbReference>
<evidence type="ECO:0000256" key="5">
    <source>
        <dbReference type="ARBA" id="ARBA00022989"/>
    </source>
</evidence>
<keyword evidence="6 7" id="KW-0472">Membrane</keyword>
<feature type="transmembrane region" description="Helical" evidence="7">
    <location>
        <begin position="278"/>
        <end position="296"/>
    </location>
</feature>
<keyword evidence="4 10" id="KW-0067">ATP-binding</keyword>
<feature type="transmembrane region" description="Helical" evidence="7">
    <location>
        <begin position="133"/>
        <end position="151"/>
    </location>
</feature>
<dbReference type="InterPro" id="IPR017871">
    <property type="entry name" value="ABC_transporter-like_CS"/>
</dbReference>
<dbReference type="GO" id="GO:0005524">
    <property type="term" value="F:ATP binding"/>
    <property type="evidence" value="ECO:0007669"/>
    <property type="project" value="UniProtKB-KW"/>
</dbReference>
<feature type="transmembrane region" description="Helical" evidence="7">
    <location>
        <begin position="157"/>
        <end position="174"/>
    </location>
</feature>
<evidence type="ECO:0000256" key="6">
    <source>
        <dbReference type="ARBA" id="ARBA00023136"/>
    </source>
</evidence>
<protein>
    <submittedName>
        <fullName evidence="10">ABC transporter ATP-binding protein/permease</fullName>
    </submittedName>
</protein>
<feature type="domain" description="ABC transmembrane type-1" evidence="9">
    <location>
        <begin position="17"/>
        <end position="298"/>
    </location>
</feature>
<dbReference type="InterPro" id="IPR027417">
    <property type="entry name" value="P-loop_NTPase"/>
</dbReference>
<organism evidence="10 11">
    <name type="scientific">Pseudalkalibacillus berkeleyi</name>
    <dbReference type="NCBI Taxonomy" id="1069813"/>
    <lineage>
        <taxon>Bacteria</taxon>
        <taxon>Bacillati</taxon>
        <taxon>Bacillota</taxon>
        <taxon>Bacilli</taxon>
        <taxon>Bacillales</taxon>
        <taxon>Fictibacillaceae</taxon>
        <taxon>Pseudalkalibacillus</taxon>
    </lineage>
</organism>
<dbReference type="PANTHER" id="PTHR43394:SF1">
    <property type="entry name" value="ATP-BINDING CASSETTE SUB-FAMILY B MEMBER 10, MITOCHONDRIAL"/>
    <property type="match status" value="1"/>
</dbReference>
<dbReference type="InterPro" id="IPR036640">
    <property type="entry name" value="ABC1_TM_sf"/>
</dbReference>
<evidence type="ECO:0000256" key="4">
    <source>
        <dbReference type="ARBA" id="ARBA00022840"/>
    </source>
</evidence>
<dbReference type="Gene3D" id="3.40.50.300">
    <property type="entry name" value="P-loop containing nucleotide triphosphate hydrolases"/>
    <property type="match status" value="1"/>
</dbReference>
<dbReference type="SMART" id="SM00382">
    <property type="entry name" value="AAA"/>
    <property type="match status" value="1"/>
</dbReference>
<dbReference type="RefSeq" id="WP_236337666.1">
    <property type="nucleotide sequence ID" value="NZ_JAKIJS010000001.1"/>
</dbReference>